<organism evidence="1 2">
    <name type="scientific">Streptosporangium longisporum</name>
    <dbReference type="NCBI Taxonomy" id="46187"/>
    <lineage>
        <taxon>Bacteria</taxon>
        <taxon>Bacillati</taxon>
        <taxon>Actinomycetota</taxon>
        <taxon>Actinomycetes</taxon>
        <taxon>Streptosporangiales</taxon>
        <taxon>Streptosporangiaceae</taxon>
        <taxon>Streptosporangium</taxon>
    </lineage>
</organism>
<dbReference type="EMBL" id="BAAAWD010000002">
    <property type="protein sequence ID" value="GAA2986241.1"/>
    <property type="molecule type" value="Genomic_DNA"/>
</dbReference>
<name>A0ABN3XRX4_9ACTN</name>
<evidence type="ECO:0000313" key="1">
    <source>
        <dbReference type="EMBL" id="GAA2986241.1"/>
    </source>
</evidence>
<comment type="caution">
    <text evidence="1">The sequence shown here is derived from an EMBL/GenBank/DDBJ whole genome shotgun (WGS) entry which is preliminary data.</text>
</comment>
<reference evidence="1 2" key="1">
    <citation type="journal article" date="2019" name="Int. J. Syst. Evol. Microbiol.">
        <title>The Global Catalogue of Microorganisms (GCM) 10K type strain sequencing project: providing services to taxonomists for standard genome sequencing and annotation.</title>
        <authorList>
            <consortium name="The Broad Institute Genomics Platform"/>
            <consortium name="The Broad Institute Genome Sequencing Center for Infectious Disease"/>
            <person name="Wu L."/>
            <person name="Ma J."/>
        </authorList>
    </citation>
    <scope>NUCLEOTIDE SEQUENCE [LARGE SCALE GENOMIC DNA]</scope>
    <source>
        <strain evidence="1 2">JCM 3106</strain>
    </source>
</reference>
<dbReference type="InterPro" id="IPR004211">
    <property type="entry name" value="Endonuclease_7"/>
</dbReference>
<dbReference type="RefSeq" id="WP_344887008.1">
    <property type="nucleotide sequence ID" value="NZ_BAAAWD010000002.1"/>
</dbReference>
<dbReference type="SUPFAM" id="SSF54060">
    <property type="entry name" value="His-Me finger endonucleases"/>
    <property type="match status" value="1"/>
</dbReference>
<dbReference type="InterPro" id="IPR044925">
    <property type="entry name" value="His-Me_finger_sf"/>
</dbReference>
<keyword evidence="2" id="KW-1185">Reference proteome</keyword>
<dbReference type="Proteomes" id="UP001499930">
    <property type="component" value="Unassembled WGS sequence"/>
</dbReference>
<accession>A0ABN3XRX4</accession>
<sequence length="257" mass="28990">MQGDVLEVRVVDGRVVKAPGVGPVAMVWLPKDGQVIAKIPAMTGNRRWLHQIVGIRSPRLHNDRWQLPRNCLVKLVTAAIDRYGYIVVWRDMSKLSRCSKKCLEAEGVECDCSCMGAHHGGSSDVWFERVGDVVVANLGEITRTAVVYGAKADEAGTALYNGELQQRRYRVDRAGRTDWPTASHFMCTGCMSTRARVWDHCHTHEFVRAPLCNPCNTRHWSGWHPQHGRAPQSRNVDTSYYRWYPHYGDEQLGSCSA</sequence>
<gene>
    <name evidence="1" type="ORF">GCM10017559_02310</name>
</gene>
<protein>
    <recommendedName>
        <fullName evidence="3">Recombination endonuclease VII</fullName>
    </recommendedName>
</protein>
<proteinExistence type="predicted"/>
<evidence type="ECO:0000313" key="2">
    <source>
        <dbReference type="Proteomes" id="UP001499930"/>
    </source>
</evidence>
<dbReference type="Pfam" id="PF02945">
    <property type="entry name" value="Endonuclease_7"/>
    <property type="match status" value="1"/>
</dbReference>
<evidence type="ECO:0008006" key="3">
    <source>
        <dbReference type="Google" id="ProtNLM"/>
    </source>
</evidence>